<reference evidence="1" key="1">
    <citation type="journal article" date="2020" name="mSystems">
        <title>Genome- and Community-Level Interaction Insights into Carbon Utilization and Element Cycling Functions of Hydrothermarchaeota in Hydrothermal Sediment.</title>
        <authorList>
            <person name="Zhou Z."/>
            <person name="Liu Y."/>
            <person name="Xu W."/>
            <person name="Pan J."/>
            <person name="Luo Z.H."/>
            <person name="Li M."/>
        </authorList>
    </citation>
    <scope>NUCLEOTIDE SEQUENCE [LARGE SCALE GENOMIC DNA]</scope>
    <source>
        <strain evidence="1">HyVt-324</strain>
    </source>
</reference>
<dbReference type="Proteomes" id="UP000885703">
    <property type="component" value="Unassembled WGS sequence"/>
</dbReference>
<accession>A0A7V1BNC0</accession>
<organism evidence="1">
    <name type="scientific">Halopseudomonas xinjiangensis</name>
    <dbReference type="NCBI Taxonomy" id="487184"/>
    <lineage>
        <taxon>Bacteria</taxon>
        <taxon>Pseudomonadati</taxon>
        <taxon>Pseudomonadota</taxon>
        <taxon>Gammaproteobacteria</taxon>
        <taxon>Pseudomonadales</taxon>
        <taxon>Pseudomonadaceae</taxon>
        <taxon>Halopseudomonas</taxon>
    </lineage>
</organism>
<dbReference type="AlphaFoldDB" id="A0A7V1BNC0"/>
<sequence length="84" mass="9290">MANKWHAGPMPRVLRPVRKNDLAQPAPAPVVQPYNGDRHVVLPGTVEHPLDTQGHQPTPHPQAIRRIKLVLDRPRAEQTTSCGA</sequence>
<evidence type="ECO:0000313" key="1">
    <source>
        <dbReference type="EMBL" id="HDZ56382.1"/>
    </source>
</evidence>
<proteinExistence type="predicted"/>
<name>A0A7V1BNC0_9GAMM</name>
<comment type="caution">
    <text evidence="1">The sequence shown here is derived from an EMBL/GenBank/DDBJ whole genome shotgun (WGS) entry which is preliminary data.</text>
</comment>
<gene>
    <name evidence="1" type="ORF">ENH64_07875</name>
</gene>
<protein>
    <submittedName>
        <fullName evidence="1">Uncharacterized protein</fullName>
    </submittedName>
</protein>
<dbReference type="EMBL" id="DRFO01000017">
    <property type="protein sequence ID" value="HDZ56382.1"/>
    <property type="molecule type" value="Genomic_DNA"/>
</dbReference>